<dbReference type="EMBL" id="LEPB01000004">
    <property type="protein sequence ID" value="RCA11561.1"/>
    <property type="molecule type" value="Genomic_DNA"/>
</dbReference>
<dbReference type="RefSeq" id="WP_113846176.1">
    <property type="nucleotide sequence ID" value="NZ_JADPAK010000003.1"/>
</dbReference>
<keyword evidence="1" id="KW-0677">Repeat</keyword>
<feature type="domain" description="PRD" evidence="4">
    <location>
        <begin position="168"/>
        <end position="278"/>
    </location>
</feature>
<dbReference type="Gene3D" id="2.30.24.10">
    <property type="entry name" value="CAT RNA-binding domain"/>
    <property type="match status" value="1"/>
</dbReference>
<evidence type="ECO:0000256" key="1">
    <source>
        <dbReference type="ARBA" id="ARBA00022737"/>
    </source>
</evidence>
<accession>A0A367CG11</accession>
<dbReference type="GO" id="GO:0003723">
    <property type="term" value="F:RNA binding"/>
    <property type="evidence" value="ECO:0007669"/>
    <property type="project" value="InterPro"/>
</dbReference>
<evidence type="ECO:0000259" key="4">
    <source>
        <dbReference type="PROSITE" id="PS51372"/>
    </source>
</evidence>
<dbReference type="AlphaFoldDB" id="A0A367CG11"/>
<feature type="domain" description="PRD" evidence="4">
    <location>
        <begin position="62"/>
        <end position="167"/>
    </location>
</feature>
<dbReference type="SUPFAM" id="SSF50151">
    <property type="entry name" value="SacY-like RNA-binding domain"/>
    <property type="match status" value="1"/>
</dbReference>
<dbReference type="InterPro" id="IPR004341">
    <property type="entry name" value="CAT_RNA-bd_dom"/>
</dbReference>
<dbReference type="Gene3D" id="1.10.1790.10">
    <property type="entry name" value="PRD domain"/>
    <property type="match status" value="2"/>
</dbReference>
<sequence>MIHVIKKINNNVALCRDSDDRELIAFSKGIGFKPIPYEIADMSLIDRTFYSIKTEYITLLEHIPDDVIKISNNLVDYARVNVDHEINESLFFILADHINYAIVRAKEGIYMHTGLFHDIQIYHPRETEIALKVIQFINKKYNVSLPNDEAGIIAMHIFESENRKNEESDQLNREEIIERITSIIEEDFDITIDKSSFNYSRFVSHVQYLLIRRTEEGEVTSKNGKLFEKVTKDYPKSYLCTMSIKKYFADKLDWNLSEEEQLYLVLHINRMCYREDCNQQGITS</sequence>
<organism evidence="5 6">
    <name type="scientific">Enterococcus durans</name>
    <dbReference type="NCBI Taxonomy" id="53345"/>
    <lineage>
        <taxon>Bacteria</taxon>
        <taxon>Bacillati</taxon>
        <taxon>Bacillota</taxon>
        <taxon>Bacilli</taxon>
        <taxon>Lactobacillales</taxon>
        <taxon>Enterococcaceae</taxon>
        <taxon>Enterococcus</taxon>
    </lineage>
</organism>
<keyword evidence="3" id="KW-0804">Transcription</keyword>
<dbReference type="InterPro" id="IPR036634">
    <property type="entry name" value="PRD_sf"/>
</dbReference>
<dbReference type="Pfam" id="PF00874">
    <property type="entry name" value="PRD"/>
    <property type="match status" value="2"/>
</dbReference>
<dbReference type="PROSITE" id="PS51372">
    <property type="entry name" value="PRD_2"/>
    <property type="match status" value="2"/>
</dbReference>
<dbReference type="SMART" id="SM01061">
    <property type="entry name" value="CAT_RBD"/>
    <property type="match status" value="1"/>
</dbReference>
<dbReference type="PANTHER" id="PTHR30185">
    <property type="entry name" value="CRYPTIC BETA-GLUCOSIDE BGL OPERON ANTITERMINATOR"/>
    <property type="match status" value="1"/>
</dbReference>
<proteinExistence type="predicted"/>
<comment type="caution">
    <text evidence="5">The sequence shown here is derived from an EMBL/GenBank/DDBJ whole genome shotgun (WGS) entry which is preliminary data.</text>
</comment>
<evidence type="ECO:0000313" key="6">
    <source>
        <dbReference type="Proteomes" id="UP000252797"/>
    </source>
</evidence>
<keyword evidence="2" id="KW-0805">Transcription regulation</keyword>
<dbReference type="InterPro" id="IPR050661">
    <property type="entry name" value="BglG_antiterminators"/>
</dbReference>
<evidence type="ECO:0000313" key="5">
    <source>
        <dbReference type="EMBL" id="RCA11561.1"/>
    </source>
</evidence>
<name>A0A367CG11_9ENTE</name>
<gene>
    <name evidence="5" type="ORF">EA71_02326</name>
</gene>
<reference evidence="5 6" key="1">
    <citation type="submission" date="2015-06" db="EMBL/GenBank/DDBJ databases">
        <title>The Genome Sequence of Enterococcus durans 4EA1.</title>
        <authorList>
            <consortium name="The Broad Institute Genomics Platform"/>
            <consortium name="The Broad Institute Genome Sequencing Center for Infectious Disease"/>
            <person name="Earl A.M."/>
            <person name="Van Tyne D."/>
            <person name="Lebreton F."/>
            <person name="Saavedra J.T."/>
            <person name="Gilmore M.S."/>
            <person name="Manson Mcguire A."/>
            <person name="Clock S."/>
            <person name="Crupain M."/>
            <person name="Rangan U."/>
            <person name="Young S."/>
            <person name="Abouelleil A."/>
            <person name="Cao P."/>
            <person name="Chapman S.B."/>
            <person name="Griggs A."/>
            <person name="Priest M."/>
            <person name="Shea T."/>
            <person name="Wortman J."/>
            <person name="Nusbaum C."/>
            <person name="Birren B."/>
        </authorList>
    </citation>
    <scope>NUCLEOTIDE SEQUENCE [LARGE SCALE GENOMIC DNA]</scope>
    <source>
        <strain evidence="5 6">4EA1</strain>
    </source>
</reference>
<dbReference type="InterPro" id="IPR011608">
    <property type="entry name" value="PRD"/>
</dbReference>
<protein>
    <recommendedName>
        <fullName evidence="4">PRD domain-containing protein</fullName>
    </recommendedName>
</protein>
<dbReference type="Proteomes" id="UP000252797">
    <property type="component" value="Unassembled WGS sequence"/>
</dbReference>
<evidence type="ECO:0000256" key="2">
    <source>
        <dbReference type="ARBA" id="ARBA00023015"/>
    </source>
</evidence>
<evidence type="ECO:0000256" key="3">
    <source>
        <dbReference type="ARBA" id="ARBA00023163"/>
    </source>
</evidence>
<dbReference type="InterPro" id="IPR036650">
    <property type="entry name" value="CAT_RNA-bd_dom_sf"/>
</dbReference>
<dbReference type="PANTHER" id="PTHR30185:SF18">
    <property type="entry name" value="TRANSCRIPTIONAL REGULATOR MTLR"/>
    <property type="match status" value="1"/>
</dbReference>
<dbReference type="Pfam" id="PF03123">
    <property type="entry name" value="CAT_RBD"/>
    <property type="match status" value="1"/>
</dbReference>
<dbReference type="GO" id="GO:0006355">
    <property type="term" value="P:regulation of DNA-templated transcription"/>
    <property type="evidence" value="ECO:0007669"/>
    <property type="project" value="InterPro"/>
</dbReference>
<dbReference type="SUPFAM" id="SSF63520">
    <property type="entry name" value="PTS-regulatory domain, PRD"/>
    <property type="match status" value="2"/>
</dbReference>